<dbReference type="OrthoDB" id="9977008at2"/>
<reference evidence="3" key="1">
    <citation type="submission" date="2017-03" db="EMBL/GenBank/DDBJ databases">
        <authorList>
            <person name="Rodrigo-Torres L."/>
            <person name="Arahal R.D."/>
            <person name="Lucena T."/>
        </authorList>
    </citation>
    <scope>NUCLEOTIDE SEQUENCE [LARGE SCALE GENOMIC DNA]</scope>
    <source>
        <strain evidence="3">CECT 8370</strain>
    </source>
</reference>
<dbReference type="RefSeq" id="WP_085826825.1">
    <property type="nucleotide sequence ID" value="NZ_FWFJ01000015.1"/>
</dbReference>
<sequence>MFNALFLLAALIAMLSGWRLGAHKAYRGAAKLVCGAAVCLAAAFMLAELLRFPGATLMMAFVGFASLCVLIGSVIGFFLGWLVTTVQERLRG</sequence>
<accession>A0A1X6ZB79</accession>
<feature type="transmembrane region" description="Helical" evidence="1">
    <location>
        <begin position="57"/>
        <end position="83"/>
    </location>
</feature>
<dbReference type="EMBL" id="FWFJ01000015">
    <property type="protein sequence ID" value="SLN44355.1"/>
    <property type="molecule type" value="Genomic_DNA"/>
</dbReference>
<keyword evidence="1" id="KW-1133">Transmembrane helix</keyword>
<name>A0A1X6ZB79_9RHOB</name>
<keyword evidence="1" id="KW-0472">Membrane</keyword>
<dbReference type="AlphaFoldDB" id="A0A1X6ZB79"/>
<dbReference type="Proteomes" id="UP000194012">
    <property type="component" value="Unassembled WGS sequence"/>
</dbReference>
<proteinExistence type="predicted"/>
<protein>
    <submittedName>
        <fullName evidence="2">Uncharacterized protein</fullName>
    </submittedName>
</protein>
<organism evidence="2 3">
    <name type="scientific">Roseovarius gaetbuli</name>
    <dbReference type="NCBI Taxonomy" id="1356575"/>
    <lineage>
        <taxon>Bacteria</taxon>
        <taxon>Pseudomonadati</taxon>
        <taxon>Pseudomonadota</taxon>
        <taxon>Alphaproteobacteria</taxon>
        <taxon>Rhodobacterales</taxon>
        <taxon>Roseobacteraceae</taxon>
        <taxon>Roseovarius</taxon>
    </lineage>
</organism>
<feature type="transmembrane region" description="Helical" evidence="1">
    <location>
        <begin position="29"/>
        <end position="50"/>
    </location>
</feature>
<evidence type="ECO:0000313" key="2">
    <source>
        <dbReference type="EMBL" id="SLN44355.1"/>
    </source>
</evidence>
<keyword evidence="1" id="KW-0812">Transmembrane</keyword>
<evidence type="ECO:0000313" key="3">
    <source>
        <dbReference type="Proteomes" id="UP000194012"/>
    </source>
</evidence>
<evidence type="ECO:0000256" key="1">
    <source>
        <dbReference type="SAM" id="Phobius"/>
    </source>
</evidence>
<keyword evidence="3" id="KW-1185">Reference proteome</keyword>
<gene>
    <name evidence="2" type="ORF">ROG8370_01897</name>
</gene>